<gene>
    <name evidence="3" type="ORF">RIEGSTA812A_PEG_4</name>
</gene>
<dbReference type="GO" id="GO:0032259">
    <property type="term" value="P:methylation"/>
    <property type="evidence" value="ECO:0007669"/>
    <property type="project" value="UniProtKB-KW"/>
</dbReference>
<dbReference type="GO" id="GO:0005840">
    <property type="term" value="C:ribosome"/>
    <property type="evidence" value="ECO:0007669"/>
    <property type="project" value="UniProtKB-KW"/>
</dbReference>
<organism evidence="3">
    <name type="scientific">invertebrate metagenome</name>
    <dbReference type="NCBI Taxonomy" id="1711999"/>
    <lineage>
        <taxon>unclassified sequences</taxon>
        <taxon>metagenomes</taxon>
        <taxon>organismal metagenomes</taxon>
    </lineage>
</organism>
<keyword evidence="1 3" id="KW-0489">Methyltransferase</keyword>
<dbReference type="InterPro" id="IPR050078">
    <property type="entry name" value="Ribosomal_L11_MeTrfase_PrmA"/>
</dbReference>
<keyword evidence="3" id="KW-0687">Ribonucleoprotein</keyword>
<reference evidence="3" key="1">
    <citation type="submission" date="2018-10" db="EMBL/GenBank/DDBJ databases">
        <authorList>
            <person name="Gruber-Vodicka H."/>
            <person name="Jaeckle O."/>
        </authorList>
    </citation>
    <scope>NUCLEOTIDE SEQUENCE</scope>
</reference>
<dbReference type="EMBL" id="LR026963">
    <property type="protein sequence ID" value="VBB68531.1"/>
    <property type="molecule type" value="Genomic_DNA"/>
</dbReference>
<proteinExistence type="predicted"/>
<evidence type="ECO:0000313" key="3">
    <source>
        <dbReference type="EMBL" id="VBB68531.1"/>
    </source>
</evidence>
<dbReference type="PANTHER" id="PTHR43648">
    <property type="entry name" value="ELECTRON TRANSFER FLAVOPROTEIN BETA SUBUNIT LYSINE METHYLTRANSFERASE"/>
    <property type="match status" value="1"/>
</dbReference>
<dbReference type="GO" id="GO:0008276">
    <property type="term" value="F:protein methyltransferase activity"/>
    <property type="evidence" value="ECO:0007669"/>
    <property type="project" value="TreeGrafter"/>
</dbReference>
<evidence type="ECO:0000256" key="1">
    <source>
        <dbReference type="ARBA" id="ARBA00022603"/>
    </source>
</evidence>
<accession>A0A484H5E2</accession>
<evidence type="ECO:0000256" key="2">
    <source>
        <dbReference type="ARBA" id="ARBA00022679"/>
    </source>
</evidence>
<dbReference type="SUPFAM" id="SSF53335">
    <property type="entry name" value="S-adenosyl-L-methionine-dependent methyltransferases"/>
    <property type="match status" value="1"/>
</dbReference>
<dbReference type="AlphaFoldDB" id="A0A484H5E2"/>
<dbReference type="Pfam" id="PF06325">
    <property type="entry name" value="PrmA"/>
    <property type="match status" value="1"/>
</dbReference>
<name>A0A484H5E2_9ZZZZ</name>
<keyword evidence="3" id="KW-0689">Ribosomal protein</keyword>
<dbReference type="Gene3D" id="3.40.50.150">
    <property type="entry name" value="Vaccinia Virus protein VP39"/>
    <property type="match status" value="1"/>
</dbReference>
<dbReference type="EC" id="2.1.1.-" evidence="3"/>
<dbReference type="CDD" id="cd02440">
    <property type="entry name" value="AdoMet_MTases"/>
    <property type="match status" value="1"/>
</dbReference>
<protein>
    <submittedName>
        <fullName evidence="3">Ribosomal protein L11 methyltransferase</fullName>
        <ecNumber evidence="3">2.1.1.-</ecNumber>
    </submittedName>
</protein>
<dbReference type="PANTHER" id="PTHR43648:SF1">
    <property type="entry name" value="ELECTRON TRANSFER FLAVOPROTEIN BETA SUBUNIT LYSINE METHYLTRANSFERASE"/>
    <property type="match status" value="1"/>
</dbReference>
<keyword evidence="2 3" id="KW-0808">Transferase</keyword>
<dbReference type="InterPro" id="IPR029063">
    <property type="entry name" value="SAM-dependent_MTases_sf"/>
</dbReference>
<sequence length="304" mass="32714">MILSGKQESEGCWCVELVAPAAAVPAFACALEQVGEAVLIFAVTADHSDHGLWRLSTLSRDLPNRAVLTALLAVTAAATGMVVEPAFTITRVEACDWAAHNLATFPPLTVGRFYIYGGHVAISPPVATIPLLVEATAAFGSGEHPSTQGCLLALERLARKLNFQRCLDIGCGTGILSLAAAKLWHTPVCAVDIEPSAVRVTAYNARRNGVHRLLRTLKSDGLTMAAAICRRPVDLILANILARPLARMARDVARTLQPGGRVVLSGLLIRQQQMILAIYRAHGLTLEQRILLFPWLTLILRKPT</sequence>